<dbReference type="Proteomes" id="UP000177785">
    <property type="component" value="Unassembled WGS sequence"/>
</dbReference>
<evidence type="ECO:0000313" key="2">
    <source>
        <dbReference type="Proteomes" id="UP000177785"/>
    </source>
</evidence>
<dbReference type="STRING" id="1802115.A2756_04065"/>
<comment type="caution">
    <text evidence="1">The sequence shown here is derived from an EMBL/GenBank/DDBJ whole genome shotgun (WGS) entry which is preliminary data.</text>
</comment>
<dbReference type="EMBL" id="MHNL01000034">
    <property type="protein sequence ID" value="OGZ43464.1"/>
    <property type="molecule type" value="Genomic_DNA"/>
</dbReference>
<evidence type="ECO:0008006" key="3">
    <source>
        <dbReference type="Google" id="ProtNLM"/>
    </source>
</evidence>
<dbReference type="AlphaFoldDB" id="A0A1G2FZE7"/>
<accession>A0A1G2FZE7</accession>
<evidence type="ECO:0000313" key="1">
    <source>
        <dbReference type="EMBL" id="OGZ43464.1"/>
    </source>
</evidence>
<protein>
    <recommendedName>
        <fullName evidence="3">DUF4367 domain-containing protein</fullName>
    </recommendedName>
</protein>
<name>A0A1G2FZE7_9BACT</name>
<sequence length="179" mass="20449">MKKILALLVVVVVVSFGGYQLYYRYAPSIPDDISEDARNTRDDESATRLFASDKYGFALEYPRDLATSSFQEIEETMTYLFEGTDAKSGFQIFVSPFDEEGPVTKERIRQDLPDLEVENLLEVIVTKQKIHATVFDSKDQAGAPTKEVWLVQGGYLYQVTAPREYEKALIEMFASWDFQ</sequence>
<reference evidence="1 2" key="1">
    <citation type="journal article" date="2016" name="Nat. Commun.">
        <title>Thousands of microbial genomes shed light on interconnected biogeochemical processes in an aquifer system.</title>
        <authorList>
            <person name="Anantharaman K."/>
            <person name="Brown C.T."/>
            <person name="Hug L.A."/>
            <person name="Sharon I."/>
            <person name="Castelle C.J."/>
            <person name="Probst A.J."/>
            <person name="Thomas B.C."/>
            <person name="Singh A."/>
            <person name="Wilkins M.J."/>
            <person name="Karaoz U."/>
            <person name="Brodie E.L."/>
            <person name="Williams K.H."/>
            <person name="Hubbard S.S."/>
            <person name="Banfield J.F."/>
        </authorList>
    </citation>
    <scope>NUCLEOTIDE SEQUENCE [LARGE SCALE GENOMIC DNA]</scope>
</reference>
<proteinExistence type="predicted"/>
<organism evidence="1 2">
    <name type="scientific">Candidatus Ryanbacteria bacterium RIFCSPHIGHO2_01_FULL_48_27</name>
    <dbReference type="NCBI Taxonomy" id="1802115"/>
    <lineage>
        <taxon>Bacteria</taxon>
        <taxon>Candidatus Ryaniibacteriota</taxon>
    </lineage>
</organism>
<gene>
    <name evidence="1" type="ORF">A2756_04065</name>
</gene>